<evidence type="ECO:0000313" key="1">
    <source>
        <dbReference type="EMBL" id="MDF6100685.1"/>
    </source>
</evidence>
<gene>
    <name evidence="1" type="ORF">L2299_06435</name>
    <name evidence="2" type="ORF">P9A14_10165</name>
</gene>
<evidence type="ECO:0000313" key="2">
    <source>
        <dbReference type="EMBL" id="WFP26812.1"/>
    </source>
</evidence>
<dbReference type="AlphaFoldDB" id="A0AAX3TE26"/>
<reference evidence="2" key="3">
    <citation type="submission" date="2023-04" db="EMBL/GenBank/DDBJ databases">
        <title>Complete genome sequence of a phthalic acid esters degrading bacterial strain.</title>
        <authorList>
            <person name="Weng L."/>
            <person name="Jia Y."/>
            <person name="Ren L."/>
        </authorList>
    </citation>
    <scope>NUCLEOTIDE SEQUENCE</scope>
    <source>
        <strain evidence="2">RL-LY01</strain>
    </source>
</reference>
<name>A0AAX3TE26_9ACTN</name>
<evidence type="ECO:0000313" key="3">
    <source>
        <dbReference type="Proteomes" id="UP001152308"/>
    </source>
</evidence>
<dbReference type="EMBL" id="JAKJLQ010000003">
    <property type="protein sequence ID" value="MDF6100685.1"/>
    <property type="molecule type" value="Genomic_DNA"/>
</dbReference>
<dbReference type="EMBL" id="CP121270">
    <property type="protein sequence ID" value="WFP26812.1"/>
    <property type="molecule type" value="Genomic_DNA"/>
</dbReference>
<evidence type="ECO:0000313" key="4">
    <source>
        <dbReference type="Proteomes" id="UP001213504"/>
    </source>
</evidence>
<sequence length="47" mass="5018">MTKVGLLVWTREGDARLVSTGEPLSGQALVPDAYWELGATVAAGLMW</sequence>
<reference evidence="1" key="1">
    <citation type="journal article" date="2022" name="Data Brief">
        <title>Draft genome sequence data of Gordonia hongkongensis strain EUFUS-Z928 isolated from the octocoral Eunicea fusca.</title>
        <authorList>
            <person name="Sanchez-Suarez J."/>
            <person name="Diaz L."/>
            <person name="Melo-Bolivar J."/>
            <person name="Villamil L."/>
        </authorList>
    </citation>
    <scope>NUCLEOTIDE SEQUENCE</scope>
    <source>
        <strain evidence="1">EUFUS-Z928</strain>
    </source>
</reference>
<dbReference type="Proteomes" id="UP001152308">
    <property type="component" value="Unassembled WGS sequence"/>
</dbReference>
<organism evidence="2 4">
    <name type="scientific">Gordonia hongkongensis</name>
    <dbReference type="NCBI Taxonomy" id="1701090"/>
    <lineage>
        <taxon>Bacteria</taxon>
        <taxon>Bacillati</taxon>
        <taxon>Actinomycetota</taxon>
        <taxon>Actinomycetes</taxon>
        <taxon>Mycobacteriales</taxon>
        <taxon>Gordoniaceae</taxon>
        <taxon>Gordonia</taxon>
    </lineage>
</organism>
<accession>A0AAX3TE26</accession>
<proteinExistence type="predicted"/>
<protein>
    <submittedName>
        <fullName evidence="2">Uncharacterized protein</fullName>
    </submittedName>
</protein>
<keyword evidence="3" id="KW-1185">Reference proteome</keyword>
<dbReference type="Proteomes" id="UP001213504">
    <property type="component" value="Chromosome"/>
</dbReference>
<dbReference type="RefSeq" id="WP_165629182.1">
    <property type="nucleotide sequence ID" value="NZ_CP121270.1"/>
</dbReference>
<reference evidence="1" key="2">
    <citation type="submission" date="2022-01" db="EMBL/GenBank/DDBJ databases">
        <authorList>
            <person name="Sanchez-Suarez J."/>
            <person name="Villamil L."/>
            <person name="Diaz L.E."/>
        </authorList>
    </citation>
    <scope>NUCLEOTIDE SEQUENCE</scope>
    <source>
        <strain evidence="1">EUFUS-Z928</strain>
    </source>
</reference>